<proteinExistence type="predicted"/>
<evidence type="ECO:0000313" key="2">
    <source>
        <dbReference type="Proteomes" id="UP000607653"/>
    </source>
</evidence>
<dbReference type="EMBL" id="DUZY01000002">
    <property type="protein sequence ID" value="DAD27906.1"/>
    <property type="molecule type" value="Genomic_DNA"/>
</dbReference>
<reference evidence="1 2" key="1">
    <citation type="journal article" date="2020" name="Mol. Biol. Evol.">
        <title>Distinct Expression and Methylation Patterns for Genes with Different Fates following a Single Whole-Genome Duplication in Flowering Plants.</title>
        <authorList>
            <person name="Shi T."/>
            <person name="Rahmani R.S."/>
            <person name="Gugger P.F."/>
            <person name="Wang M."/>
            <person name="Li H."/>
            <person name="Zhang Y."/>
            <person name="Li Z."/>
            <person name="Wang Q."/>
            <person name="Van de Peer Y."/>
            <person name="Marchal K."/>
            <person name="Chen J."/>
        </authorList>
    </citation>
    <scope>NUCLEOTIDE SEQUENCE [LARGE SCALE GENOMIC DNA]</scope>
    <source>
        <tissue evidence="1">Leaf</tissue>
    </source>
</reference>
<evidence type="ECO:0000313" key="1">
    <source>
        <dbReference type="EMBL" id="DAD27906.1"/>
    </source>
</evidence>
<dbReference type="AlphaFoldDB" id="A0A822Y9U1"/>
<gene>
    <name evidence="1" type="ORF">HUJ06_029374</name>
</gene>
<protein>
    <submittedName>
        <fullName evidence="1">Uncharacterized protein</fullName>
    </submittedName>
</protein>
<dbReference type="Proteomes" id="UP000607653">
    <property type="component" value="Unassembled WGS sequence"/>
</dbReference>
<comment type="caution">
    <text evidence="1">The sequence shown here is derived from an EMBL/GenBank/DDBJ whole genome shotgun (WGS) entry which is preliminary data.</text>
</comment>
<accession>A0A822Y9U1</accession>
<keyword evidence="2" id="KW-1185">Reference proteome</keyword>
<name>A0A822Y9U1_NELNU</name>
<sequence>MRLICSCLSVLARPIDAFSWAKKAAEDRFQLAKRVRTQD</sequence>
<organism evidence="1 2">
    <name type="scientific">Nelumbo nucifera</name>
    <name type="common">Sacred lotus</name>
    <dbReference type="NCBI Taxonomy" id="4432"/>
    <lineage>
        <taxon>Eukaryota</taxon>
        <taxon>Viridiplantae</taxon>
        <taxon>Streptophyta</taxon>
        <taxon>Embryophyta</taxon>
        <taxon>Tracheophyta</taxon>
        <taxon>Spermatophyta</taxon>
        <taxon>Magnoliopsida</taxon>
        <taxon>Proteales</taxon>
        <taxon>Nelumbonaceae</taxon>
        <taxon>Nelumbo</taxon>
    </lineage>
</organism>